<evidence type="ECO:0000256" key="5">
    <source>
        <dbReference type="ARBA" id="ARBA00022989"/>
    </source>
</evidence>
<organism evidence="9 10">
    <name type="scientific">Entomospira entomophila</name>
    <dbReference type="NCBI Taxonomy" id="2719988"/>
    <lineage>
        <taxon>Bacteria</taxon>
        <taxon>Pseudomonadati</taxon>
        <taxon>Spirochaetota</taxon>
        <taxon>Spirochaetia</taxon>
        <taxon>Spirochaetales</taxon>
        <taxon>Spirochaetaceae</taxon>
        <taxon>Entomospira</taxon>
    </lineage>
</organism>
<sequence>MKRSLSLFSLFFLVVIIINLQSSLPNSIRSYPSFTPPQIWIPPHLGSDPLGRDYTPRIQVAIATSLRISLLALAITLSLSITITLICSHLSSVISNALRYILRILFIIPSVLLASSLLHSTKHIHLTLIITLSLALLYPLVHMMHALLEMQKKESYWLVSQSLGGSKWLFIKKHQIPYLLWHSIPIAFSRFPRLLVLESTLSFLGIGIQEPNLSLGLLLQQSLPYAQSHRYLFYIPVFSFISLLFLLQWIGLYIPTLLKKAQV</sequence>
<dbReference type="CDD" id="cd06261">
    <property type="entry name" value="TM_PBP2"/>
    <property type="match status" value="1"/>
</dbReference>
<feature type="domain" description="ABC transmembrane type-1" evidence="8">
    <location>
        <begin position="62"/>
        <end position="256"/>
    </location>
</feature>
<dbReference type="PANTHER" id="PTHR43386">
    <property type="entry name" value="OLIGOPEPTIDE TRANSPORT SYSTEM PERMEASE PROTEIN APPC"/>
    <property type="match status" value="1"/>
</dbReference>
<keyword evidence="10" id="KW-1185">Reference proteome</keyword>
<dbReference type="SUPFAM" id="SSF161098">
    <property type="entry name" value="MetI-like"/>
    <property type="match status" value="1"/>
</dbReference>
<dbReference type="GO" id="GO:0005886">
    <property type="term" value="C:plasma membrane"/>
    <property type="evidence" value="ECO:0007669"/>
    <property type="project" value="UniProtKB-SubCell"/>
</dbReference>
<feature type="transmembrane region" description="Helical" evidence="7">
    <location>
        <begin position="100"/>
        <end position="118"/>
    </location>
</feature>
<dbReference type="EMBL" id="JAATLJ010000001">
    <property type="protein sequence ID" value="NIZ40649.1"/>
    <property type="molecule type" value="Genomic_DNA"/>
</dbReference>
<dbReference type="Gene3D" id="1.10.3720.10">
    <property type="entry name" value="MetI-like"/>
    <property type="match status" value="1"/>
</dbReference>
<evidence type="ECO:0000256" key="4">
    <source>
        <dbReference type="ARBA" id="ARBA00022692"/>
    </source>
</evidence>
<dbReference type="Pfam" id="PF00528">
    <property type="entry name" value="BPD_transp_1"/>
    <property type="match status" value="1"/>
</dbReference>
<proteinExistence type="inferred from homology"/>
<dbReference type="Proteomes" id="UP000711995">
    <property type="component" value="Unassembled WGS sequence"/>
</dbReference>
<comment type="caution">
    <text evidence="9">The sequence shown here is derived from an EMBL/GenBank/DDBJ whole genome shotgun (WGS) entry which is preliminary data.</text>
</comment>
<evidence type="ECO:0000256" key="7">
    <source>
        <dbReference type="RuleBase" id="RU363032"/>
    </source>
</evidence>
<evidence type="ECO:0000313" key="10">
    <source>
        <dbReference type="Proteomes" id="UP000711995"/>
    </source>
</evidence>
<gene>
    <name evidence="9" type="ORF">HCT14_03870</name>
</gene>
<evidence type="ECO:0000259" key="8">
    <source>
        <dbReference type="PROSITE" id="PS50928"/>
    </source>
</evidence>
<evidence type="ECO:0000256" key="2">
    <source>
        <dbReference type="ARBA" id="ARBA00022448"/>
    </source>
</evidence>
<comment type="subcellular location">
    <subcellularLocation>
        <location evidence="1 7">Cell membrane</location>
        <topology evidence="1 7">Multi-pass membrane protein</topology>
    </subcellularLocation>
</comment>
<dbReference type="PANTHER" id="PTHR43386:SF1">
    <property type="entry name" value="D,D-DIPEPTIDE TRANSPORT SYSTEM PERMEASE PROTEIN DDPC-RELATED"/>
    <property type="match status" value="1"/>
</dbReference>
<keyword evidence="4 7" id="KW-0812">Transmembrane</keyword>
<keyword evidence="3" id="KW-1003">Cell membrane</keyword>
<protein>
    <submittedName>
        <fullName evidence="9">ABC transporter permease subunit</fullName>
    </submittedName>
</protein>
<comment type="similarity">
    <text evidence="7">Belongs to the binding-protein-dependent transport system permease family.</text>
</comment>
<feature type="transmembrane region" description="Helical" evidence="7">
    <location>
        <begin position="68"/>
        <end position="88"/>
    </location>
</feature>
<name>A0A968KRD0_9SPIO</name>
<keyword evidence="2 7" id="KW-0813">Transport</keyword>
<accession>A0A968KRD0</accession>
<evidence type="ECO:0000256" key="1">
    <source>
        <dbReference type="ARBA" id="ARBA00004651"/>
    </source>
</evidence>
<evidence type="ECO:0000313" key="9">
    <source>
        <dbReference type="EMBL" id="NIZ40649.1"/>
    </source>
</evidence>
<dbReference type="InterPro" id="IPR000515">
    <property type="entry name" value="MetI-like"/>
</dbReference>
<dbReference type="AlphaFoldDB" id="A0A968KRD0"/>
<evidence type="ECO:0000256" key="3">
    <source>
        <dbReference type="ARBA" id="ARBA00022475"/>
    </source>
</evidence>
<dbReference type="InterPro" id="IPR050366">
    <property type="entry name" value="BP-dependent_transpt_permease"/>
</dbReference>
<reference evidence="9 10" key="1">
    <citation type="submission" date="2020-03" db="EMBL/GenBank/DDBJ databases">
        <title>Spirochaetal bacteria isolated from arthropods constitute a novel genus Entomospira genus novum within the order Spirochaetales.</title>
        <authorList>
            <person name="Grana-Miraglia L."/>
            <person name="Sikutova S."/>
            <person name="Fingerle V."/>
            <person name="Sing A."/>
            <person name="Castillo-Ramirez S."/>
            <person name="Margos G."/>
            <person name="Rudolf I."/>
        </authorList>
    </citation>
    <scope>NUCLEOTIDE SEQUENCE [LARGE SCALE GENOMIC DNA]</scope>
    <source>
        <strain evidence="9 10">BR193</strain>
    </source>
</reference>
<evidence type="ECO:0000256" key="6">
    <source>
        <dbReference type="ARBA" id="ARBA00023136"/>
    </source>
</evidence>
<keyword evidence="5 7" id="KW-1133">Transmembrane helix</keyword>
<dbReference type="RefSeq" id="WP_167700236.1">
    <property type="nucleotide sequence ID" value="NZ_CP118174.1"/>
</dbReference>
<feature type="transmembrane region" description="Helical" evidence="7">
    <location>
        <begin position="124"/>
        <end position="148"/>
    </location>
</feature>
<feature type="transmembrane region" description="Helical" evidence="7">
    <location>
        <begin position="231"/>
        <end position="254"/>
    </location>
</feature>
<dbReference type="GO" id="GO:0055085">
    <property type="term" value="P:transmembrane transport"/>
    <property type="evidence" value="ECO:0007669"/>
    <property type="project" value="InterPro"/>
</dbReference>
<dbReference type="InterPro" id="IPR035906">
    <property type="entry name" value="MetI-like_sf"/>
</dbReference>
<keyword evidence="6 7" id="KW-0472">Membrane</keyword>
<dbReference type="PROSITE" id="PS50928">
    <property type="entry name" value="ABC_TM1"/>
    <property type="match status" value="1"/>
</dbReference>